<dbReference type="Proteomes" id="UP000293045">
    <property type="component" value="Unassembled WGS sequence"/>
</dbReference>
<protein>
    <submittedName>
        <fullName evidence="1">Uncharacterized protein</fullName>
    </submittedName>
</protein>
<evidence type="ECO:0000313" key="1">
    <source>
        <dbReference type="EMBL" id="TBT97527.1"/>
    </source>
</evidence>
<sequence>MEIQKNIEKSEKKEEINQLQTIKVIRPKLYIPSVERYMFKPEYENCVLRNFEKKINDPLGYMPNIMADAFYGDTRSREVSKLSELVSKDIKNVLNCTHVRRMNMEIVKYLKIQKLQTEQIIRTFYFVKKNLCPSLETKKYSYLCCDYVRRKRSVIDLLLKIQERMSQVCLKGEEAWNFLIRAYSIANSNKVKKSKK</sequence>
<name>A0A4Q9KS25_9MICR</name>
<dbReference type="AlphaFoldDB" id="A0A4Q9KS25"/>
<organism evidence="1 2">
    <name type="scientific">Hamiltosporidium magnivora</name>
    <dbReference type="NCBI Taxonomy" id="148818"/>
    <lineage>
        <taxon>Eukaryota</taxon>
        <taxon>Fungi</taxon>
        <taxon>Fungi incertae sedis</taxon>
        <taxon>Microsporidia</taxon>
        <taxon>Dubosqiidae</taxon>
        <taxon>Hamiltosporidium</taxon>
    </lineage>
</organism>
<dbReference type="VEuPathDB" id="MicrosporidiaDB:CWI39_2891p0010"/>
<accession>A0A4Q9KS25</accession>
<dbReference type="EMBL" id="PIXR01002891">
    <property type="protein sequence ID" value="TBT97527.1"/>
    <property type="molecule type" value="Genomic_DNA"/>
</dbReference>
<gene>
    <name evidence="1" type="ORF">CWI39_2891p0010</name>
</gene>
<reference evidence="1 2" key="1">
    <citation type="submission" date="2017-12" db="EMBL/GenBank/DDBJ databases">
        <authorList>
            <person name="Pombert J.-F."/>
            <person name="Haag K.L."/>
            <person name="Ebert D."/>
        </authorList>
    </citation>
    <scope>NUCLEOTIDE SEQUENCE [LARGE SCALE GENOMIC DNA]</scope>
    <source>
        <strain evidence="1">IL-BN-2</strain>
    </source>
</reference>
<proteinExistence type="predicted"/>
<dbReference type="VEuPathDB" id="MicrosporidiaDB:CWI36_2749p0010"/>
<comment type="caution">
    <text evidence="1">The sequence shown here is derived from an EMBL/GenBank/DDBJ whole genome shotgun (WGS) entry which is preliminary data.</text>
</comment>
<evidence type="ECO:0000313" key="2">
    <source>
        <dbReference type="Proteomes" id="UP000293045"/>
    </source>
</evidence>